<accession>A0A6A7XY86</accession>
<dbReference type="PANTHER" id="PTHR30432">
    <property type="entry name" value="TRANSCRIPTIONAL REGULATOR MODE"/>
    <property type="match status" value="1"/>
</dbReference>
<dbReference type="InterPro" id="IPR051815">
    <property type="entry name" value="Molybdate_resp_trans_reg"/>
</dbReference>
<proteinExistence type="predicted"/>
<comment type="caution">
    <text evidence="1">The sequence shown here is derived from an EMBL/GenBank/DDBJ whole genome shotgun (WGS) entry which is preliminary data.</text>
</comment>
<dbReference type="PANTHER" id="PTHR30432:SF1">
    <property type="entry name" value="DNA-BINDING TRANSCRIPTIONAL DUAL REGULATOR MODE"/>
    <property type="match status" value="1"/>
</dbReference>
<dbReference type="Gene3D" id="1.10.10.10">
    <property type="entry name" value="Winged helix-like DNA-binding domain superfamily/Winged helix DNA-binding domain"/>
    <property type="match status" value="1"/>
</dbReference>
<gene>
    <name evidence="1" type="ORF">F0357_00755</name>
</gene>
<protein>
    <submittedName>
        <fullName evidence="1">LysR family transcriptional regulator</fullName>
    </submittedName>
</protein>
<dbReference type="InterPro" id="IPR036388">
    <property type="entry name" value="WH-like_DNA-bd_sf"/>
</dbReference>
<name>A0A6A7XY86_9HYPH</name>
<organism evidence="1 2">
    <name type="scientific">Segnochrobactrum spirostomi</name>
    <dbReference type="NCBI Taxonomy" id="2608987"/>
    <lineage>
        <taxon>Bacteria</taxon>
        <taxon>Pseudomonadati</taxon>
        <taxon>Pseudomonadota</taxon>
        <taxon>Alphaproteobacteria</taxon>
        <taxon>Hyphomicrobiales</taxon>
        <taxon>Segnochrobactraceae</taxon>
        <taxon>Segnochrobactrum</taxon>
    </lineage>
</organism>
<keyword evidence="2" id="KW-1185">Reference proteome</keyword>
<dbReference type="Proteomes" id="UP000332515">
    <property type="component" value="Unassembled WGS sequence"/>
</dbReference>
<dbReference type="AlphaFoldDB" id="A0A6A7XY86"/>
<evidence type="ECO:0000313" key="1">
    <source>
        <dbReference type="EMBL" id="MQT11226.1"/>
    </source>
</evidence>
<dbReference type="EMBL" id="VWNA01000001">
    <property type="protein sequence ID" value="MQT11226.1"/>
    <property type="molecule type" value="Genomic_DNA"/>
</dbReference>
<evidence type="ECO:0000313" key="2">
    <source>
        <dbReference type="Proteomes" id="UP000332515"/>
    </source>
</evidence>
<reference evidence="1 2" key="1">
    <citation type="submission" date="2019-09" db="EMBL/GenBank/DDBJ databases">
        <title>Segnochrobactrum spirostomi gen. nov., sp. nov., isolated from the ciliate Spirostomum cf. yagiui and description of a novel family, Segnochrobactraceae fam. nov. within the order Rhizobiales of the class Alphaproteobacteria.</title>
        <authorList>
            <person name="Akter S."/>
            <person name="Shazib S.U.A."/>
            <person name="Shin M.K."/>
        </authorList>
    </citation>
    <scope>NUCLEOTIDE SEQUENCE [LARGE SCALE GENOMIC DNA]</scope>
    <source>
        <strain evidence="1 2">Sp-1</strain>
    </source>
</reference>
<sequence>MGPPSGRGDADPVGQGAPHLTIRVDFGAAGSFGPGKARLLALIDEHGSIAAAGRIMRMSYRRAWLLVEEMNAMFANPLVASQHGGRAGGGATLSPLGRSVLAAYREIETASATACAGATAQLRDALAKTHED</sequence>
<dbReference type="SUPFAM" id="SSF46785">
    <property type="entry name" value="Winged helix' DNA-binding domain"/>
    <property type="match status" value="1"/>
</dbReference>
<dbReference type="InterPro" id="IPR036390">
    <property type="entry name" value="WH_DNA-bd_sf"/>
</dbReference>